<feature type="domain" description="Secretion system C-terminal sorting" evidence="3">
    <location>
        <begin position="255"/>
        <end position="330"/>
    </location>
</feature>
<dbReference type="RefSeq" id="WP_379757308.1">
    <property type="nucleotide sequence ID" value="NZ_JBHSYB010000027.1"/>
</dbReference>
<name>A0ABW3J4W5_9FLAO</name>
<dbReference type="InterPro" id="IPR013320">
    <property type="entry name" value="ConA-like_dom_sf"/>
</dbReference>
<feature type="signal peptide" evidence="2">
    <location>
        <begin position="1"/>
        <end position="17"/>
    </location>
</feature>
<evidence type="ECO:0000256" key="1">
    <source>
        <dbReference type="ARBA" id="ARBA00022729"/>
    </source>
</evidence>
<dbReference type="Pfam" id="PF18962">
    <property type="entry name" value="Por_Secre_tail"/>
    <property type="match status" value="1"/>
</dbReference>
<keyword evidence="1 2" id="KW-0732">Signal</keyword>
<dbReference type="Pfam" id="PF13385">
    <property type="entry name" value="Laminin_G_3"/>
    <property type="match status" value="1"/>
</dbReference>
<dbReference type="EMBL" id="JBHTIZ010000026">
    <property type="protein sequence ID" value="MFD0984890.1"/>
    <property type="molecule type" value="Genomic_DNA"/>
</dbReference>
<feature type="chain" id="PRO_5046597144" evidence="2">
    <location>
        <begin position="18"/>
        <end position="332"/>
    </location>
</feature>
<dbReference type="Gene3D" id="2.60.120.200">
    <property type="match status" value="1"/>
</dbReference>
<gene>
    <name evidence="4" type="ORF">ACFQ0S_10445</name>
</gene>
<proteinExistence type="predicted"/>
<dbReference type="NCBIfam" id="TIGR04183">
    <property type="entry name" value="Por_Secre_tail"/>
    <property type="match status" value="1"/>
</dbReference>
<reference evidence="5" key="1">
    <citation type="journal article" date="2019" name="Int. J. Syst. Evol. Microbiol.">
        <title>The Global Catalogue of Microorganisms (GCM) 10K type strain sequencing project: providing services to taxonomists for standard genome sequencing and annotation.</title>
        <authorList>
            <consortium name="The Broad Institute Genomics Platform"/>
            <consortium name="The Broad Institute Genome Sequencing Center for Infectious Disease"/>
            <person name="Wu L."/>
            <person name="Ma J."/>
        </authorList>
    </citation>
    <scope>NUCLEOTIDE SEQUENCE [LARGE SCALE GENOMIC DNA]</scope>
    <source>
        <strain evidence="5">CECT 7649</strain>
    </source>
</reference>
<evidence type="ECO:0000313" key="4">
    <source>
        <dbReference type="EMBL" id="MFD0984890.1"/>
    </source>
</evidence>
<keyword evidence="5" id="KW-1185">Reference proteome</keyword>
<dbReference type="InterPro" id="IPR026444">
    <property type="entry name" value="Secre_tail"/>
</dbReference>
<protein>
    <submittedName>
        <fullName evidence="4">LamG-like jellyroll fold domain-containing protein</fullName>
    </submittedName>
</protein>
<accession>A0ABW3J4W5</accession>
<sequence length="332" mass="36327">MKKLLLLIGFASLTMNAQVPSYVPTNGLVAYYPFDGNANDISGNGYNGTNNGANLTTDRFGNPNSAYSFNGTSNYITLGSSFTSGSSPKSFSVWFYVNSATYSWILSGGAPLSNGQAFGLYYDESRYVGNLPHKLIFHGNGLNYDYGFGEIVFQSWNNVVITYDGKSVSSYLNGAFIGSSNKTLNTALNSLVRIGSRSNNTAYLNGKIDDIGIWNRALTPSEITTLYYSESCQSLIINTGVLSYNPPKYNNTITIYPNPAQDQITIDCGTLANVVGYHLEIVNTLGQVVFNQPMNTQQYKVALNTWSGEGIYFVKIYDASNNLLNTKKIILQ</sequence>
<dbReference type="Proteomes" id="UP001597051">
    <property type="component" value="Unassembled WGS sequence"/>
</dbReference>
<evidence type="ECO:0000313" key="5">
    <source>
        <dbReference type="Proteomes" id="UP001597051"/>
    </source>
</evidence>
<comment type="caution">
    <text evidence="4">The sequence shown here is derived from an EMBL/GenBank/DDBJ whole genome shotgun (WGS) entry which is preliminary data.</text>
</comment>
<organism evidence="4 5">
    <name type="scientific">Flavobacterium myungsuense</name>
    <dbReference type="NCBI Taxonomy" id="651823"/>
    <lineage>
        <taxon>Bacteria</taxon>
        <taxon>Pseudomonadati</taxon>
        <taxon>Bacteroidota</taxon>
        <taxon>Flavobacteriia</taxon>
        <taxon>Flavobacteriales</taxon>
        <taxon>Flavobacteriaceae</taxon>
        <taxon>Flavobacterium</taxon>
    </lineage>
</organism>
<evidence type="ECO:0000256" key="2">
    <source>
        <dbReference type="SAM" id="SignalP"/>
    </source>
</evidence>
<dbReference type="SUPFAM" id="SSF49899">
    <property type="entry name" value="Concanavalin A-like lectins/glucanases"/>
    <property type="match status" value="1"/>
</dbReference>
<evidence type="ECO:0000259" key="3">
    <source>
        <dbReference type="Pfam" id="PF18962"/>
    </source>
</evidence>